<feature type="transmembrane region" description="Helical" evidence="2">
    <location>
        <begin position="286"/>
        <end position="305"/>
    </location>
</feature>
<feature type="compositionally biased region" description="Acidic residues" evidence="1">
    <location>
        <begin position="349"/>
        <end position="358"/>
    </location>
</feature>
<dbReference type="InterPro" id="IPR021836">
    <property type="entry name" value="DUF3429"/>
</dbReference>
<dbReference type="EMBL" id="NAJQ01001182">
    <property type="protein sequence ID" value="TKA61685.1"/>
    <property type="molecule type" value="Genomic_DNA"/>
</dbReference>
<accession>A0A4U0WJC0</accession>
<keyword evidence="2" id="KW-0472">Membrane</keyword>
<dbReference type="PANTHER" id="PTHR15887">
    <property type="entry name" value="TRANSMEMBRANE PROTEIN 69"/>
    <property type="match status" value="1"/>
</dbReference>
<feature type="compositionally biased region" description="Basic and acidic residues" evidence="1">
    <location>
        <begin position="65"/>
        <end position="79"/>
    </location>
</feature>
<dbReference type="AlphaFoldDB" id="A0A4U0WJC0"/>
<keyword evidence="2" id="KW-0812">Transmembrane</keyword>
<evidence type="ECO:0008006" key="5">
    <source>
        <dbReference type="Google" id="ProtNLM"/>
    </source>
</evidence>
<evidence type="ECO:0000256" key="1">
    <source>
        <dbReference type="SAM" id="MobiDB-lite"/>
    </source>
</evidence>
<protein>
    <recommendedName>
        <fullName evidence="5">DUF3429 domain-containing protein</fullName>
    </recommendedName>
</protein>
<organism evidence="3 4">
    <name type="scientific">Friedmanniomyces simplex</name>
    <dbReference type="NCBI Taxonomy" id="329884"/>
    <lineage>
        <taxon>Eukaryota</taxon>
        <taxon>Fungi</taxon>
        <taxon>Dikarya</taxon>
        <taxon>Ascomycota</taxon>
        <taxon>Pezizomycotina</taxon>
        <taxon>Dothideomycetes</taxon>
        <taxon>Dothideomycetidae</taxon>
        <taxon>Mycosphaerellales</taxon>
        <taxon>Teratosphaeriaceae</taxon>
        <taxon>Friedmanniomyces</taxon>
    </lineage>
</organism>
<keyword evidence="4" id="KW-1185">Reference proteome</keyword>
<proteinExistence type="predicted"/>
<evidence type="ECO:0000313" key="4">
    <source>
        <dbReference type="Proteomes" id="UP000309340"/>
    </source>
</evidence>
<dbReference type="Proteomes" id="UP000309340">
    <property type="component" value="Unassembled WGS sequence"/>
</dbReference>
<comment type="caution">
    <text evidence="3">The sequence shown here is derived from an EMBL/GenBank/DDBJ whole genome shotgun (WGS) entry which is preliminary data.</text>
</comment>
<evidence type="ECO:0000256" key="2">
    <source>
        <dbReference type="SAM" id="Phobius"/>
    </source>
</evidence>
<name>A0A4U0WJC0_9PEZI</name>
<gene>
    <name evidence="3" type="ORF">B0A55_12510</name>
</gene>
<evidence type="ECO:0000313" key="3">
    <source>
        <dbReference type="EMBL" id="TKA61685.1"/>
    </source>
</evidence>
<feature type="transmembrane region" description="Helical" evidence="2">
    <location>
        <begin position="204"/>
        <end position="223"/>
    </location>
</feature>
<dbReference type="OrthoDB" id="194289at2759"/>
<reference evidence="3 4" key="1">
    <citation type="submission" date="2017-03" db="EMBL/GenBank/DDBJ databases">
        <title>Genomes of endolithic fungi from Antarctica.</title>
        <authorList>
            <person name="Coleine C."/>
            <person name="Masonjones S."/>
            <person name="Stajich J.E."/>
        </authorList>
    </citation>
    <scope>NUCLEOTIDE SEQUENCE [LARGE SCALE GENOMIC DNA]</scope>
    <source>
        <strain evidence="3 4">CCFEE 5184</strain>
    </source>
</reference>
<feature type="compositionally biased region" description="Basic and acidic residues" evidence="1">
    <location>
        <begin position="339"/>
        <end position="348"/>
    </location>
</feature>
<feature type="region of interest" description="Disordered" evidence="1">
    <location>
        <begin position="327"/>
        <end position="358"/>
    </location>
</feature>
<dbReference type="PANTHER" id="PTHR15887:SF1">
    <property type="entry name" value="TRANSMEMBRANE PROTEIN 69"/>
    <property type="match status" value="1"/>
</dbReference>
<feature type="transmembrane region" description="Helical" evidence="2">
    <location>
        <begin position="235"/>
        <end position="258"/>
    </location>
</feature>
<keyword evidence="2" id="KW-1133">Transmembrane helix</keyword>
<feature type="region of interest" description="Disordered" evidence="1">
    <location>
        <begin position="58"/>
        <end position="113"/>
    </location>
</feature>
<sequence length="358" mass="39321">MASLASRGLLRSLAKSSTAPLLRRSQLCTLTRPARQTPSLTLASKPLLPKTLALARWQSSTTGGGERKNVNQIDEKRESSLAQQKIEPHPELVSTESSARPIMAETGDGADARGKAAVKEEEDTDMMAGIRGDLQTIRDTFSLEDVPRQAYYVGMAGVLPYLATSLSTVYCAYEINTAHESGSGLFMNEKTAELALHVIEPIQVGYGAVIISFLGAIHWGLEWAGYGGMHGYPRYAIGIISTAAAWPTLLLPAEYALISQFLIFNFLYYADARACKRGWTPPWYTVYRFVLTFIVGSAIVVSLIGRGQIADKIGSLPNPADRIRALRASQGKSLEEEEEARRRFLATKDEEEDEEEEE</sequence>
<dbReference type="Pfam" id="PF11911">
    <property type="entry name" value="DUF3429"/>
    <property type="match status" value="1"/>
</dbReference>
<dbReference type="STRING" id="329884.A0A4U0WJC0"/>